<organism evidence="1 2">
    <name type="scientific">Amphibiibacter pelophylacis</name>
    <dbReference type="NCBI Taxonomy" id="1799477"/>
    <lineage>
        <taxon>Bacteria</taxon>
        <taxon>Pseudomonadati</taxon>
        <taxon>Pseudomonadota</taxon>
        <taxon>Betaproteobacteria</taxon>
        <taxon>Burkholderiales</taxon>
        <taxon>Sphaerotilaceae</taxon>
        <taxon>Amphibiibacter</taxon>
    </lineage>
</organism>
<comment type="caution">
    <text evidence="1">The sequence shown here is derived from an EMBL/GenBank/DDBJ whole genome shotgun (WGS) entry which is preliminary data.</text>
</comment>
<protein>
    <submittedName>
        <fullName evidence="1">GNAT family N-acetyltransferase</fullName>
        <ecNumber evidence="1">2.3.1.-</ecNumber>
    </submittedName>
</protein>
<proteinExistence type="predicted"/>
<reference evidence="1" key="1">
    <citation type="submission" date="2023-10" db="EMBL/GenBank/DDBJ databases">
        <title>Amphibacter perezi, gen. nov., sp. nov. a novel taxa of the family Comamonadaceae, class Betaproteobacteria isolated from the skin microbiota of Pelophylax perezi from different populations.</title>
        <authorList>
            <person name="Costa S."/>
            <person name="Proenca D.N."/>
            <person name="Lopes I."/>
            <person name="Morais P.V."/>
        </authorList>
    </citation>
    <scope>NUCLEOTIDE SEQUENCE</scope>
    <source>
        <strain evidence="1">SL12-8</strain>
    </source>
</reference>
<accession>A0ACC6P1U6</accession>
<dbReference type="EC" id="2.3.1.-" evidence="1"/>
<dbReference type="EMBL" id="JAWDIE010000008">
    <property type="protein sequence ID" value="MEJ7138173.1"/>
    <property type="molecule type" value="Genomic_DNA"/>
</dbReference>
<keyword evidence="1" id="KW-0808">Transferase</keyword>
<keyword evidence="2" id="KW-1185">Reference proteome</keyword>
<gene>
    <name evidence="1" type="ORF">RV045_06980</name>
</gene>
<keyword evidence="1" id="KW-0012">Acyltransferase</keyword>
<dbReference type="Proteomes" id="UP001364695">
    <property type="component" value="Unassembled WGS sequence"/>
</dbReference>
<sequence length="897" mass="97378">MQHGLTPAFSPRSVIIIQPREASSSVAADWGEQMLQRLQSEGYAGRVDRVSRDQSGTLHDLMRSNADLAILPPDLDDLPQTLELAARIGCKSALSLCTHIDAEQSRQLRHLARRLGVTLLGPQGLGLQRPWIKLNASRMGDLAPAGSIALVAQSGAMTSSILDWARHNQVGFSALVHIGHHSVTGIAPVLDFLATDPRTQSIVLHLEGVHNARAFASALRAAAHSKPVIVLKSGRSMEGRTVSRQQRGVDLGEDQVFDAVLRRAGAVRVHSFIQLFSAAKCLASRFRPNTRNLAVIANGLGPALLAADHADDQSLPMAHLEEASRERLRALVPPHLHDALQDGLVLLPDDVSPEQLGTALEVANSDSQTGGILVLMAPHPVGDPLGWAQTTAQLAPRFGKPVITCWMGDASVIEARRVLVDAGLPAFRTPEAAVDAFGNIATFFDNQQLLQQTPPPLAGARTPDLDGARLLLEGILADRRTVLSEVESKALLSAFHIPVTSTHAVRSATEAILVANQLGYPVALKVDSPDIAHKSAVNGVYLGLANGTDVRDSWERLMRRVRRAAPEARLLGATVQRMSDKPRGRELCIRVVSKPPFGPVITLGAGGAVAELLGPRASELPPLNQFLAQQLIGRARLDALLGDWQGAPPVDREAIERILLRVSEMVCELPQLSSLEINPLIVDEHGAVAVDARLELHQQYEPLQPYQHLTILPYPAAHDQEWPLKSGDLYRVRPIRPDDADRLQALVRGLSPESRYMRYVSHMTELPPRMLARFTLIDYDREMALVAVHTPRAEGSGEPGEEAIMGVSRYIIQPDNRSCEFSLVVAQSAQGNGVGSRLMLSLMEHARGKGLATMEGLVLARNTTMLKLMRTLGFSIGPYDEDPDFRLVVKPLQAAQH</sequence>
<evidence type="ECO:0000313" key="1">
    <source>
        <dbReference type="EMBL" id="MEJ7138173.1"/>
    </source>
</evidence>
<name>A0ACC6P1U6_9BURK</name>
<evidence type="ECO:0000313" key="2">
    <source>
        <dbReference type="Proteomes" id="UP001364695"/>
    </source>
</evidence>